<reference evidence="1 2" key="1">
    <citation type="submission" date="2021-03" db="EMBL/GenBank/DDBJ databases">
        <title>Metabolic Capacity of the Antarctic Cyanobacterium Phormidium pseudopriestleyi that Sustains Oxygenic Photosynthesis in the Presence of Hydrogen Sulfide.</title>
        <authorList>
            <person name="Lumian J.E."/>
            <person name="Jungblut A.D."/>
            <person name="Dillon M.L."/>
            <person name="Hawes I."/>
            <person name="Doran P.T."/>
            <person name="Mackey T.J."/>
            <person name="Dick G.J."/>
            <person name="Grettenberger C.L."/>
            <person name="Sumner D.Y."/>
        </authorList>
    </citation>
    <scope>NUCLEOTIDE SEQUENCE [LARGE SCALE GENOMIC DNA]</scope>
    <source>
        <strain evidence="1 2">FRX01</strain>
    </source>
</reference>
<dbReference type="Proteomes" id="UP000664844">
    <property type="component" value="Unassembled WGS sequence"/>
</dbReference>
<gene>
    <name evidence="1" type="ORF">J0895_24295</name>
</gene>
<keyword evidence="2" id="KW-1185">Reference proteome</keyword>
<organism evidence="1 2">
    <name type="scientific">Phormidium pseudopriestleyi FRX01</name>
    <dbReference type="NCBI Taxonomy" id="1759528"/>
    <lineage>
        <taxon>Bacteria</taxon>
        <taxon>Bacillati</taxon>
        <taxon>Cyanobacteriota</taxon>
        <taxon>Cyanophyceae</taxon>
        <taxon>Oscillatoriophycideae</taxon>
        <taxon>Oscillatoriales</taxon>
        <taxon>Oscillatoriaceae</taxon>
        <taxon>Phormidium</taxon>
    </lineage>
</organism>
<dbReference type="RefSeq" id="WP_207090562.1">
    <property type="nucleotide sequence ID" value="NZ_JAFLQW010000645.1"/>
</dbReference>
<evidence type="ECO:0000313" key="1">
    <source>
        <dbReference type="EMBL" id="MBO0352145.1"/>
    </source>
</evidence>
<comment type="caution">
    <text evidence="1">The sequence shown here is derived from an EMBL/GenBank/DDBJ whole genome shotgun (WGS) entry which is preliminary data.</text>
</comment>
<proteinExistence type="predicted"/>
<dbReference type="EMBL" id="JAFLQW010000645">
    <property type="protein sequence ID" value="MBO0352145.1"/>
    <property type="molecule type" value="Genomic_DNA"/>
</dbReference>
<sequence>MGEVYQNFIYWVFQGAIATDRLPQRKRDFPDPAKPALQPLDAAAAGIKLRWGVEKDAPHPSVYIAFPTVIRGHFWSA</sequence>
<name>A0ABS3FYD2_9CYAN</name>
<protein>
    <submittedName>
        <fullName evidence="1">Uncharacterized protein</fullName>
    </submittedName>
</protein>
<evidence type="ECO:0000313" key="2">
    <source>
        <dbReference type="Proteomes" id="UP000664844"/>
    </source>
</evidence>
<accession>A0ABS3FYD2</accession>